<comment type="caution">
    <text evidence="1">The sequence shown here is derived from an EMBL/GenBank/DDBJ whole genome shotgun (WGS) entry which is preliminary data.</text>
</comment>
<organism evidence="1 2">
    <name type="scientific">Vibrio marisflavi CECT 7928</name>
    <dbReference type="NCBI Taxonomy" id="634439"/>
    <lineage>
        <taxon>Bacteria</taxon>
        <taxon>Pseudomonadati</taxon>
        <taxon>Pseudomonadota</taxon>
        <taxon>Gammaproteobacteria</taxon>
        <taxon>Vibrionales</taxon>
        <taxon>Vibrionaceae</taxon>
        <taxon>Vibrio</taxon>
    </lineage>
</organism>
<proteinExistence type="predicted"/>
<dbReference type="RefSeq" id="WP_237363892.1">
    <property type="nucleotide sequence ID" value="NZ_CAKLDM010000004.1"/>
</dbReference>
<evidence type="ECO:0000313" key="1">
    <source>
        <dbReference type="EMBL" id="CAH0543048.1"/>
    </source>
</evidence>
<accession>A0ABM9A9K1</accession>
<dbReference type="Proteomes" id="UP000838748">
    <property type="component" value="Unassembled WGS sequence"/>
</dbReference>
<protein>
    <recommendedName>
        <fullName evidence="3">Baseplate protein</fullName>
    </recommendedName>
</protein>
<name>A0ABM9A9K1_9VIBR</name>
<evidence type="ECO:0008006" key="3">
    <source>
        <dbReference type="Google" id="ProtNLM"/>
    </source>
</evidence>
<gene>
    <name evidence="1" type="ORF">VMF7928_04376</name>
</gene>
<dbReference type="EMBL" id="CAKLDM010000004">
    <property type="protein sequence ID" value="CAH0543048.1"/>
    <property type="molecule type" value="Genomic_DNA"/>
</dbReference>
<sequence>MAGFSNSKGDTNYLKQAFTKNLNAGEKLMGAEFDMTIEEYPDLSVLVRSTQFPAMGRADVEDFGPMGMGFIQNGPLENKGEIAVTLAETIKGDVLKAFRAILKDKKMVTVNIKATPESTSGSGVESQTFRLEHVKIRSDAIDLSTEDTAAIVKPAMTLQYNWVDF</sequence>
<reference evidence="1" key="1">
    <citation type="submission" date="2021-11" db="EMBL/GenBank/DDBJ databases">
        <authorList>
            <person name="Rodrigo-Torres L."/>
            <person name="Arahal R. D."/>
            <person name="Lucena T."/>
        </authorList>
    </citation>
    <scope>NUCLEOTIDE SEQUENCE</scope>
    <source>
        <strain evidence="1">CECT 7928</strain>
    </source>
</reference>
<keyword evidence="2" id="KW-1185">Reference proteome</keyword>
<evidence type="ECO:0000313" key="2">
    <source>
        <dbReference type="Proteomes" id="UP000838748"/>
    </source>
</evidence>